<keyword evidence="1" id="KW-0472">Membrane</keyword>
<keyword evidence="3" id="KW-1185">Reference proteome</keyword>
<feature type="transmembrane region" description="Helical" evidence="1">
    <location>
        <begin position="5"/>
        <end position="22"/>
    </location>
</feature>
<gene>
    <name evidence="2" type="ORF">J5U22_01851</name>
</gene>
<evidence type="ECO:0000256" key="1">
    <source>
        <dbReference type="SAM" id="Phobius"/>
    </source>
</evidence>
<dbReference type="Proteomes" id="UP000694036">
    <property type="component" value="Chromosome"/>
</dbReference>
<feature type="transmembrane region" description="Helical" evidence="1">
    <location>
        <begin position="28"/>
        <end position="47"/>
    </location>
</feature>
<organism evidence="2 3">
    <name type="scientific">Saccharolobus shibatae</name>
    <dbReference type="NCBI Taxonomy" id="2286"/>
    <lineage>
        <taxon>Archaea</taxon>
        <taxon>Thermoproteota</taxon>
        <taxon>Thermoprotei</taxon>
        <taxon>Sulfolobales</taxon>
        <taxon>Sulfolobaceae</taxon>
        <taxon>Saccharolobus</taxon>
    </lineage>
</organism>
<proteinExistence type="predicted"/>
<reference evidence="2 3" key="1">
    <citation type="journal article" date="2021" name="Environ. Microbiol.">
        <title>New insights into the diversity and evolution of the archaeal mobilome from three complete genomes of Saccharolobus shibatae.</title>
        <authorList>
            <person name="Medvedeva S."/>
            <person name="Brandt D."/>
            <person name="Cvirkaite-Krupovic V."/>
            <person name="Liu Y."/>
            <person name="Severinov K."/>
            <person name="Ishino S."/>
            <person name="Ishino Y."/>
            <person name="Prangishvili D."/>
            <person name="Kalinowski J."/>
            <person name="Krupovic M."/>
        </authorList>
    </citation>
    <scope>NUCLEOTIDE SEQUENCE [LARGE SCALE GENOMIC DNA]</scope>
    <source>
        <strain evidence="2 3">S38A</strain>
    </source>
</reference>
<name>A0A8F5C1B1_9CREN</name>
<sequence length="54" mass="5952">MNISLLISSIIALIIGLILIILRYDSGLGLVVTSVIILFVSIISNFIDKKCKQY</sequence>
<keyword evidence="1" id="KW-1133">Transmembrane helix</keyword>
<dbReference type="EMBL" id="CP077713">
    <property type="protein sequence ID" value="QXJ35304.1"/>
    <property type="molecule type" value="Genomic_DNA"/>
</dbReference>
<dbReference type="AlphaFoldDB" id="A0A8F5C1B1"/>
<accession>A0A8F5C1B1</accession>
<protein>
    <submittedName>
        <fullName evidence="2">Uncharacterized protein</fullName>
    </submittedName>
</protein>
<evidence type="ECO:0000313" key="3">
    <source>
        <dbReference type="Proteomes" id="UP000694036"/>
    </source>
</evidence>
<keyword evidence="1" id="KW-0812">Transmembrane</keyword>
<evidence type="ECO:0000313" key="2">
    <source>
        <dbReference type="EMBL" id="QXJ35304.1"/>
    </source>
</evidence>